<dbReference type="AlphaFoldDB" id="A0A2U1QMQ9"/>
<dbReference type="OrthoDB" id="1748292at2759"/>
<dbReference type="EMBL" id="PKPP01000027">
    <property type="protein sequence ID" value="PWA99272.1"/>
    <property type="molecule type" value="Genomic_DNA"/>
</dbReference>
<gene>
    <name evidence="1" type="ORF">CTI12_AA010340</name>
</gene>
<dbReference type="STRING" id="35608.A0A2U1QMQ9"/>
<evidence type="ECO:0000313" key="2">
    <source>
        <dbReference type="Proteomes" id="UP000245207"/>
    </source>
</evidence>
<reference evidence="1 2" key="1">
    <citation type="journal article" date="2018" name="Mol. Plant">
        <title>The genome of Artemisia annua provides insight into the evolution of Asteraceae family and artemisinin biosynthesis.</title>
        <authorList>
            <person name="Shen Q."/>
            <person name="Zhang L."/>
            <person name="Liao Z."/>
            <person name="Wang S."/>
            <person name="Yan T."/>
            <person name="Shi P."/>
            <person name="Liu M."/>
            <person name="Fu X."/>
            <person name="Pan Q."/>
            <person name="Wang Y."/>
            <person name="Lv Z."/>
            <person name="Lu X."/>
            <person name="Zhang F."/>
            <person name="Jiang W."/>
            <person name="Ma Y."/>
            <person name="Chen M."/>
            <person name="Hao X."/>
            <person name="Li L."/>
            <person name="Tang Y."/>
            <person name="Lv G."/>
            <person name="Zhou Y."/>
            <person name="Sun X."/>
            <person name="Brodelius P.E."/>
            <person name="Rose J.K.C."/>
            <person name="Tang K."/>
        </authorList>
    </citation>
    <scope>NUCLEOTIDE SEQUENCE [LARGE SCALE GENOMIC DNA]</scope>
    <source>
        <strain evidence="2">cv. Huhao1</strain>
        <tissue evidence="1">Leaf</tissue>
    </source>
</reference>
<proteinExistence type="predicted"/>
<accession>A0A2U1QMQ9</accession>
<comment type="caution">
    <text evidence="1">The sequence shown here is derived from an EMBL/GenBank/DDBJ whole genome shotgun (WGS) entry which is preliminary data.</text>
</comment>
<name>A0A2U1QMQ9_ARTAN</name>
<protein>
    <submittedName>
        <fullName evidence="1">Villin headpiece, Villin/Gelsolin, ADF-H/Gelsolin-like domain protein</fullName>
    </submittedName>
</protein>
<dbReference type="Proteomes" id="UP000245207">
    <property type="component" value="Unassembled WGS sequence"/>
</dbReference>
<evidence type="ECO:0000313" key="1">
    <source>
        <dbReference type="EMBL" id="PWA99272.1"/>
    </source>
</evidence>
<sequence>MAARLATTMFSSLKGRPIQGYAYCGKEPLQFVAILQPVVVLKSRHKDLQTWNKKKFRNQVLLITHFEANPEYYKNLWFTT</sequence>
<keyword evidence="2" id="KW-1185">Reference proteome</keyword>
<organism evidence="1 2">
    <name type="scientific">Artemisia annua</name>
    <name type="common">Sweet wormwood</name>
    <dbReference type="NCBI Taxonomy" id="35608"/>
    <lineage>
        <taxon>Eukaryota</taxon>
        <taxon>Viridiplantae</taxon>
        <taxon>Streptophyta</taxon>
        <taxon>Embryophyta</taxon>
        <taxon>Tracheophyta</taxon>
        <taxon>Spermatophyta</taxon>
        <taxon>Magnoliopsida</taxon>
        <taxon>eudicotyledons</taxon>
        <taxon>Gunneridae</taxon>
        <taxon>Pentapetalae</taxon>
        <taxon>asterids</taxon>
        <taxon>campanulids</taxon>
        <taxon>Asterales</taxon>
        <taxon>Asteraceae</taxon>
        <taxon>Asteroideae</taxon>
        <taxon>Anthemideae</taxon>
        <taxon>Artemisiinae</taxon>
        <taxon>Artemisia</taxon>
    </lineage>
</organism>